<feature type="signal peptide" evidence="1">
    <location>
        <begin position="1"/>
        <end position="17"/>
    </location>
</feature>
<protein>
    <recommendedName>
        <fullName evidence="2">LysM domain-containing protein</fullName>
    </recommendedName>
</protein>
<evidence type="ECO:0000259" key="2">
    <source>
        <dbReference type="PROSITE" id="PS51782"/>
    </source>
</evidence>
<proteinExistence type="predicted"/>
<dbReference type="EMBL" id="NKLP01000046">
    <property type="protein sequence ID" value="TDN33078.1"/>
    <property type="molecule type" value="Genomic_DNA"/>
</dbReference>
<dbReference type="SMART" id="SM00257">
    <property type="entry name" value="LysM"/>
    <property type="match status" value="1"/>
</dbReference>
<organism evidence="3 4">
    <name type="scientific">Lactobacillus crispatus</name>
    <dbReference type="NCBI Taxonomy" id="47770"/>
    <lineage>
        <taxon>Bacteria</taxon>
        <taxon>Bacillati</taxon>
        <taxon>Bacillota</taxon>
        <taxon>Bacilli</taxon>
        <taxon>Lactobacillales</taxon>
        <taxon>Lactobacillaceae</taxon>
        <taxon>Lactobacillus</taxon>
    </lineage>
</organism>
<dbReference type="InterPro" id="IPR018392">
    <property type="entry name" value="LysM"/>
</dbReference>
<dbReference type="CDD" id="cd00118">
    <property type="entry name" value="LysM"/>
    <property type="match status" value="1"/>
</dbReference>
<dbReference type="RefSeq" id="WP_133476591.1">
    <property type="nucleotide sequence ID" value="NZ_JAKHEZ010000043.1"/>
</dbReference>
<evidence type="ECO:0000313" key="3">
    <source>
        <dbReference type="EMBL" id="TDN33078.1"/>
    </source>
</evidence>
<dbReference type="Proteomes" id="UP000295195">
    <property type="component" value="Unassembled WGS sequence"/>
</dbReference>
<feature type="chain" id="PRO_5038887057" description="LysM domain-containing protein" evidence="1">
    <location>
        <begin position="18"/>
        <end position="230"/>
    </location>
</feature>
<dbReference type="PROSITE" id="PS51782">
    <property type="entry name" value="LYSM"/>
    <property type="match status" value="1"/>
</dbReference>
<feature type="domain" description="LysM" evidence="2">
    <location>
        <begin position="32"/>
        <end position="83"/>
    </location>
</feature>
<sequence>MKLKLSQLALFAGGAVAAAATGSMKGQTAHAATVTVHKGDTAYKIAKEHKTSLKKVISDNHLKEIETDNGPIVLVVRGQKLNVNDGKKFKNDYVPKVKKAAVKKAAVNKTANIKSAVSQAPVANTQARPAAQQQTVQANAVQQQRSQTATQSAPLSGSEEAAKNWIVSRESGGNYNARNGQYVGKYQLSASYLGGDYSPAHQDAVANQYVKGRYGSWTNAQAFWASRGWY</sequence>
<evidence type="ECO:0000313" key="4">
    <source>
        <dbReference type="Proteomes" id="UP000295195"/>
    </source>
</evidence>
<dbReference type="AlphaFoldDB" id="A0A4R6CVV9"/>
<dbReference type="InterPro" id="IPR036779">
    <property type="entry name" value="LysM_dom_sf"/>
</dbReference>
<keyword evidence="1" id="KW-0732">Signal</keyword>
<accession>A0A4R6CVV9</accession>
<evidence type="ECO:0000256" key="1">
    <source>
        <dbReference type="SAM" id="SignalP"/>
    </source>
</evidence>
<reference evidence="3 4" key="1">
    <citation type="submission" date="2017-06" db="EMBL/GenBank/DDBJ databases">
        <authorList>
            <person name="Swanenburg J."/>
            <person name="Kort R."/>
        </authorList>
    </citation>
    <scope>NUCLEOTIDE SEQUENCE [LARGE SCALE GENOMIC DNA]</scope>
    <source>
        <strain evidence="3 4">RL05</strain>
    </source>
</reference>
<name>A0A4R6CVV9_9LACO</name>
<gene>
    <name evidence="3" type="ORF">CEE75_03120</name>
</gene>
<dbReference type="Pfam" id="PF01476">
    <property type="entry name" value="LysM"/>
    <property type="match status" value="1"/>
</dbReference>
<dbReference type="Gene3D" id="3.10.350.10">
    <property type="entry name" value="LysM domain"/>
    <property type="match status" value="1"/>
</dbReference>
<comment type="caution">
    <text evidence="3">The sequence shown here is derived from an EMBL/GenBank/DDBJ whole genome shotgun (WGS) entry which is preliminary data.</text>
</comment>